<comment type="similarity">
    <text evidence="1">Belongs to the UPF0166 family.</text>
</comment>
<organism evidence="2">
    <name type="scientific">hydrothermal vent metagenome</name>
    <dbReference type="NCBI Taxonomy" id="652676"/>
    <lineage>
        <taxon>unclassified sequences</taxon>
        <taxon>metagenomes</taxon>
        <taxon>ecological metagenomes</taxon>
    </lineage>
</organism>
<dbReference type="AlphaFoldDB" id="A0A1W1BA34"/>
<protein>
    <submittedName>
        <fullName evidence="2">Uncharacterized protein</fullName>
    </submittedName>
</protein>
<dbReference type="Pfam" id="PF02641">
    <property type="entry name" value="DUF190"/>
    <property type="match status" value="1"/>
</dbReference>
<accession>A0A1W1BA34</accession>
<dbReference type="PANTHER" id="PTHR35983">
    <property type="entry name" value="UPF0166 PROTEIN TM_0021"/>
    <property type="match status" value="1"/>
</dbReference>
<name>A0A1W1BA34_9ZZZZ</name>
<dbReference type="PANTHER" id="PTHR35983:SF1">
    <property type="entry name" value="UPF0166 PROTEIN TM_0021"/>
    <property type="match status" value="1"/>
</dbReference>
<dbReference type="InterPro" id="IPR011322">
    <property type="entry name" value="N-reg_PII-like_a/b"/>
</dbReference>
<dbReference type="EMBL" id="FPHB01000011">
    <property type="protein sequence ID" value="SFV50352.1"/>
    <property type="molecule type" value="Genomic_DNA"/>
</dbReference>
<dbReference type="SUPFAM" id="SSF54913">
    <property type="entry name" value="GlnB-like"/>
    <property type="match status" value="1"/>
</dbReference>
<gene>
    <name evidence="2" type="ORF">MNB_SM-7-1062</name>
</gene>
<proteinExistence type="inferred from homology"/>
<dbReference type="Gene3D" id="3.30.70.120">
    <property type="match status" value="1"/>
</dbReference>
<evidence type="ECO:0000313" key="2">
    <source>
        <dbReference type="EMBL" id="SFV50352.1"/>
    </source>
</evidence>
<dbReference type="InterPro" id="IPR003793">
    <property type="entry name" value="UPF0166"/>
</dbReference>
<reference evidence="2" key="1">
    <citation type="submission" date="2016-10" db="EMBL/GenBank/DDBJ databases">
        <authorList>
            <person name="de Groot N.N."/>
        </authorList>
    </citation>
    <scope>NUCLEOTIDE SEQUENCE</scope>
</reference>
<evidence type="ECO:0000256" key="1">
    <source>
        <dbReference type="ARBA" id="ARBA00010554"/>
    </source>
</evidence>
<sequence length="120" mass="13761">MKRYLGKKKILKIYIDTTDKYKGEPLWEALLKKVKELSLAGATVHKAVAGIGAFSQMHSFKVWALAQELPLIVEIIDDEKKIHTFLDAVDPMMQNALITLTDTEVVRYKHEKFQEDEADE</sequence>
<dbReference type="InterPro" id="IPR015867">
    <property type="entry name" value="N-reg_PII/ATP_PRibTrfase_C"/>
</dbReference>